<sequence>MVQSFWILLFYFGLDSLVLYSVRCHLDCSNVIFSLFKRFGLVMLRRVERCVQKKCNVLSASESVIV</sequence>
<evidence type="ECO:0000313" key="2">
    <source>
        <dbReference type="EMBL" id="OTG25966.1"/>
    </source>
</evidence>
<keyword evidence="1" id="KW-0732">Signal</keyword>
<keyword evidence="3" id="KW-1185">Reference proteome</keyword>
<dbReference type="AlphaFoldDB" id="A0A251USY2"/>
<reference evidence="3" key="1">
    <citation type="journal article" date="2017" name="Nature">
        <title>The sunflower genome provides insights into oil metabolism, flowering and Asterid evolution.</title>
        <authorList>
            <person name="Badouin H."/>
            <person name="Gouzy J."/>
            <person name="Grassa C.J."/>
            <person name="Murat F."/>
            <person name="Staton S.E."/>
            <person name="Cottret L."/>
            <person name="Lelandais-Briere C."/>
            <person name="Owens G.L."/>
            <person name="Carrere S."/>
            <person name="Mayjonade B."/>
            <person name="Legrand L."/>
            <person name="Gill N."/>
            <person name="Kane N.C."/>
            <person name="Bowers J.E."/>
            <person name="Hubner S."/>
            <person name="Bellec A."/>
            <person name="Berard A."/>
            <person name="Berges H."/>
            <person name="Blanchet N."/>
            <person name="Boniface M.C."/>
            <person name="Brunel D."/>
            <person name="Catrice O."/>
            <person name="Chaidir N."/>
            <person name="Claudel C."/>
            <person name="Donnadieu C."/>
            <person name="Faraut T."/>
            <person name="Fievet G."/>
            <person name="Helmstetter N."/>
            <person name="King M."/>
            <person name="Knapp S.J."/>
            <person name="Lai Z."/>
            <person name="Le Paslier M.C."/>
            <person name="Lippi Y."/>
            <person name="Lorenzon L."/>
            <person name="Mandel J.R."/>
            <person name="Marage G."/>
            <person name="Marchand G."/>
            <person name="Marquand E."/>
            <person name="Bret-Mestries E."/>
            <person name="Morien E."/>
            <person name="Nambeesan S."/>
            <person name="Nguyen T."/>
            <person name="Pegot-Espagnet P."/>
            <person name="Pouilly N."/>
            <person name="Raftis F."/>
            <person name="Sallet E."/>
            <person name="Schiex T."/>
            <person name="Thomas J."/>
            <person name="Vandecasteele C."/>
            <person name="Vares D."/>
            <person name="Vear F."/>
            <person name="Vautrin S."/>
            <person name="Crespi M."/>
            <person name="Mangin B."/>
            <person name="Burke J.M."/>
            <person name="Salse J."/>
            <person name="Munos S."/>
            <person name="Vincourt P."/>
            <person name="Rieseberg L.H."/>
            <person name="Langlade N.B."/>
        </authorList>
    </citation>
    <scope>NUCLEOTIDE SEQUENCE [LARGE SCALE GENOMIC DNA]</scope>
    <source>
        <strain evidence="3">cv. SF193</strain>
    </source>
</reference>
<feature type="signal peptide" evidence="1">
    <location>
        <begin position="1"/>
        <end position="16"/>
    </location>
</feature>
<protein>
    <recommendedName>
        <fullName evidence="4">Secreted protein</fullName>
    </recommendedName>
</protein>
<organism evidence="2 3">
    <name type="scientific">Helianthus annuus</name>
    <name type="common">Common sunflower</name>
    <dbReference type="NCBI Taxonomy" id="4232"/>
    <lineage>
        <taxon>Eukaryota</taxon>
        <taxon>Viridiplantae</taxon>
        <taxon>Streptophyta</taxon>
        <taxon>Embryophyta</taxon>
        <taxon>Tracheophyta</taxon>
        <taxon>Spermatophyta</taxon>
        <taxon>Magnoliopsida</taxon>
        <taxon>eudicotyledons</taxon>
        <taxon>Gunneridae</taxon>
        <taxon>Pentapetalae</taxon>
        <taxon>asterids</taxon>
        <taxon>campanulids</taxon>
        <taxon>Asterales</taxon>
        <taxon>Asteraceae</taxon>
        <taxon>Asteroideae</taxon>
        <taxon>Heliantheae alliance</taxon>
        <taxon>Heliantheae</taxon>
        <taxon>Helianthus</taxon>
    </lineage>
</organism>
<name>A0A251USY2_HELAN</name>
<evidence type="ECO:0000313" key="3">
    <source>
        <dbReference type="Proteomes" id="UP000215914"/>
    </source>
</evidence>
<feature type="chain" id="PRO_5012377414" description="Secreted protein" evidence="1">
    <location>
        <begin position="17"/>
        <end position="66"/>
    </location>
</feature>
<evidence type="ECO:0000256" key="1">
    <source>
        <dbReference type="SAM" id="SignalP"/>
    </source>
</evidence>
<dbReference type="InParanoid" id="A0A251USY2"/>
<dbReference type="EMBL" id="CM007894">
    <property type="protein sequence ID" value="OTG25966.1"/>
    <property type="molecule type" value="Genomic_DNA"/>
</dbReference>
<dbReference type="Proteomes" id="UP000215914">
    <property type="component" value="Chromosome 5"/>
</dbReference>
<accession>A0A251USY2</accession>
<evidence type="ECO:0008006" key="4">
    <source>
        <dbReference type="Google" id="ProtNLM"/>
    </source>
</evidence>
<gene>
    <name evidence="2" type="ORF">HannXRQ_Chr05g0153481</name>
</gene>
<proteinExistence type="predicted"/>